<protein>
    <submittedName>
        <fullName evidence="12">Glycosyltransferase</fullName>
    </submittedName>
</protein>
<reference evidence="12 13" key="1">
    <citation type="submission" date="2019-01" db="EMBL/GenBank/DDBJ databases">
        <title>Genome sequence of the Antarctic species Gelidibacter gilvus ACAM 158(T).</title>
        <authorList>
            <person name="Bowman J.P."/>
        </authorList>
    </citation>
    <scope>NUCLEOTIDE SEQUENCE [LARGE SCALE GENOMIC DNA]</scope>
    <source>
        <strain evidence="12 13">IC158</strain>
    </source>
</reference>
<keyword evidence="6 10" id="KW-1133">Transmembrane helix</keyword>
<organism evidence="12 13">
    <name type="scientific">Gelidibacter gilvus</name>
    <dbReference type="NCBI Taxonomy" id="59602"/>
    <lineage>
        <taxon>Bacteria</taxon>
        <taxon>Pseudomonadati</taxon>
        <taxon>Bacteroidota</taxon>
        <taxon>Flavobacteriia</taxon>
        <taxon>Flavobacteriales</taxon>
        <taxon>Flavobacteriaceae</taxon>
        <taxon>Gelidibacter</taxon>
    </lineage>
</organism>
<dbReference type="SUPFAM" id="SSF53448">
    <property type="entry name" value="Nucleotide-diphospho-sugar transferases"/>
    <property type="match status" value="1"/>
</dbReference>
<feature type="transmembrane region" description="Helical" evidence="10">
    <location>
        <begin position="47"/>
        <end position="66"/>
    </location>
</feature>
<keyword evidence="4 10" id="KW-0812">Transmembrane</keyword>
<dbReference type="InterPro" id="IPR029044">
    <property type="entry name" value="Nucleotide-diphossugar_trans"/>
</dbReference>
<name>A0A4Q0XGI4_9FLAO</name>
<evidence type="ECO:0000256" key="6">
    <source>
        <dbReference type="ARBA" id="ARBA00022989"/>
    </source>
</evidence>
<accession>A0A4Q0XGI4</accession>
<evidence type="ECO:0000256" key="9">
    <source>
        <dbReference type="PROSITE-ProRule" id="PRU01100"/>
    </source>
</evidence>
<evidence type="ECO:0000256" key="8">
    <source>
        <dbReference type="ARBA" id="ARBA00023295"/>
    </source>
</evidence>
<comment type="similarity">
    <text evidence="9">Belongs to the glycosyl hydrolase 26 family.</text>
</comment>
<dbReference type="PROSITE" id="PS51764">
    <property type="entry name" value="GH26"/>
    <property type="match status" value="1"/>
</dbReference>
<feature type="active site" description="Proton donor" evidence="9">
    <location>
        <position position="677"/>
    </location>
</feature>
<feature type="transmembrane region" description="Helical" evidence="10">
    <location>
        <begin position="394"/>
        <end position="417"/>
    </location>
</feature>
<keyword evidence="2" id="KW-0328">Glycosyltransferase</keyword>
<feature type="transmembrane region" description="Helical" evidence="10">
    <location>
        <begin position="331"/>
        <end position="352"/>
    </location>
</feature>
<evidence type="ECO:0000313" key="13">
    <source>
        <dbReference type="Proteomes" id="UP000289792"/>
    </source>
</evidence>
<evidence type="ECO:0000256" key="7">
    <source>
        <dbReference type="ARBA" id="ARBA00023136"/>
    </source>
</evidence>
<feature type="transmembrane region" description="Helical" evidence="10">
    <location>
        <begin position="465"/>
        <end position="493"/>
    </location>
</feature>
<dbReference type="PANTHER" id="PTHR43867:SF2">
    <property type="entry name" value="CELLULOSE SYNTHASE CATALYTIC SUBUNIT A [UDP-FORMING]"/>
    <property type="match status" value="1"/>
</dbReference>
<dbReference type="GO" id="GO:0004553">
    <property type="term" value="F:hydrolase activity, hydrolyzing O-glycosyl compounds"/>
    <property type="evidence" value="ECO:0007669"/>
    <property type="project" value="InterPro"/>
</dbReference>
<comment type="caution">
    <text evidence="12">The sequence shown here is derived from an EMBL/GenBank/DDBJ whole genome shotgun (WGS) entry which is preliminary data.</text>
</comment>
<keyword evidence="5 9" id="KW-0378">Hydrolase</keyword>
<evidence type="ECO:0000259" key="11">
    <source>
        <dbReference type="PROSITE" id="PS51764"/>
    </source>
</evidence>
<evidence type="ECO:0000256" key="4">
    <source>
        <dbReference type="ARBA" id="ARBA00022692"/>
    </source>
</evidence>
<evidence type="ECO:0000256" key="10">
    <source>
        <dbReference type="SAM" id="Phobius"/>
    </source>
</evidence>
<evidence type="ECO:0000256" key="1">
    <source>
        <dbReference type="ARBA" id="ARBA00004141"/>
    </source>
</evidence>
<dbReference type="OrthoDB" id="9802773at2"/>
<dbReference type="Gene3D" id="3.90.550.10">
    <property type="entry name" value="Spore Coat Polysaccharide Biosynthesis Protein SpsA, Chain A"/>
    <property type="match status" value="1"/>
</dbReference>
<dbReference type="CDD" id="cd06421">
    <property type="entry name" value="CESA_CelA_like"/>
    <property type="match status" value="1"/>
</dbReference>
<feature type="active site" description="Nucleophile" evidence="9">
    <location>
        <position position="781"/>
    </location>
</feature>
<keyword evidence="13" id="KW-1185">Reference proteome</keyword>
<feature type="transmembrane region" description="Helical" evidence="10">
    <location>
        <begin position="514"/>
        <end position="537"/>
    </location>
</feature>
<dbReference type="Pfam" id="PF13641">
    <property type="entry name" value="Glyco_tranf_2_3"/>
    <property type="match status" value="1"/>
</dbReference>
<dbReference type="EMBL" id="SDDZ01000010">
    <property type="protein sequence ID" value="RXJ45846.1"/>
    <property type="molecule type" value="Genomic_DNA"/>
</dbReference>
<keyword evidence="3 12" id="KW-0808">Transferase</keyword>
<evidence type="ECO:0000256" key="5">
    <source>
        <dbReference type="ARBA" id="ARBA00022801"/>
    </source>
</evidence>
<dbReference type="GO" id="GO:0016757">
    <property type="term" value="F:glycosyltransferase activity"/>
    <property type="evidence" value="ECO:0007669"/>
    <property type="project" value="UniProtKB-KW"/>
</dbReference>
<dbReference type="GO" id="GO:0016020">
    <property type="term" value="C:membrane"/>
    <property type="evidence" value="ECO:0007669"/>
    <property type="project" value="UniProtKB-SubCell"/>
</dbReference>
<dbReference type="AlphaFoldDB" id="A0A4Q0XGI4"/>
<proteinExistence type="inferred from homology"/>
<comment type="subcellular location">
    <subcellularLocation>
        <location evidence="1">Membrane</location>
        <topology evidence="1">Multi-pass membrane protein</topology>
    </subcellularLocation>
</comment>
<feature type="domain" description="GH26" evidence="11">
    <location>
        <begin position="540"/>
        <end position="846"/>
    </location>
</feature>
<dbReference type="InterPro" id="IPR050321">
    <property type="entry name" value="Glycosyltr_2/OpgH_subfam"/>
</dbReference>
<dbReference type="Proteomes" id="UP000289792">
    <property type="component" value="Unassembled WGS sequence"/>
</dbReference>
<keyword evidence="8 9" id="KW-0326">Glycosidase</keyword>
<dbReference type="Gene3D" id="3.20.20.80">
    <property type="entry name" value="Glycosidases"/>
    <property type="match status" value="2"/>
</dbReference>
<feature type="transmembrane region" description="Helical" evidence="10">
    <location>
        <begin position="364"/>
        <end position="382"/>
    </location>
</feature>
<gene>
    <name evidence="12" type="ORF">ESZ48_14795</name>
</gene>
<dbReference type="RefSeq" id="WP_129018277.1">
    <property type="nucleotide sequence ID" value="NZ_SDDZ01000010.1"/>
</dbReference>
<evidence type="ECO:0000256" key="3">
    <source>
        <dbReference type="ARBA" id="ARBA00022679"/>
    </source>
</evidence>
<dbReference type="InterPro" id="IPR022790">
    <property type="entry name" value="GH26_dom"/>
</dbReference>
<dbReference type="PANTHER" id="PTHR43867">
    <property type="entry name" value="CELLULOSE SYNTHASE CATALYTIC SUBUNIT A [UDP-FORMING]"/>
    <property type="match status" value="1"/>
</dbReference>
<dbReference type="SUPFAM" id="SSF51445">
    <property type="entry name" value="(Trans)glycosidases"/>
    <property type="match status" value="2"/>
</dbReference>
<evidence type="ECO:0000256" key="2">
    <source>
        <dbReference type="ARBA" id="ARBA00022676"/>
    </source>
</evidence>
<dbReference type="InterPro" id="IPR017853">
    <property type="entry name" value="GH"/>
</dbReference>
<sequence>MTDKMLKAPSKYQRFKIRILILIGFASIINFFYWFLDFSLIEDHVLYWLLMILIFYDTFRLIYIWYHYWDISVPRKPKTSIRPTVDVLTTYFPGEPKDMLKQTLMAIQDMDYEHTTYLCDEANDPELKEFCQENKIIHVTRDNRIDAKAGNINNALKQASGEICLILDPDHIPHQEFLTEVIPYFADPTIGFVQTVQTYYNLHESYVARAAAEQTFHFYGPVMMCMNSYGTVNAIGANCVFRRSALDSIGGHAAGLSEDMHTAMKLHAKGWKSIYVPKLLSAGLAPATLTSYFKQQLKWSRGTFELLVTSYPKLFSKFTWRQKLHYGVLPLHYFTGLIFLISLLIPIISLLTSSTPWNGNVINFGLIVLPVIVSIIGIRFYVQKWVINKGERGTHLLGGLLMQITWTIYLMGLLYTLIRKKVPYLPTDKDDEEKTSFYIVLPNLIFGLICIFSIVYGLYRDFTPFSLFMSGFALWNAIIMFYTLRFAYTLNAISTQDRKKMDKDFNRESKFEKYIFTFWQRGAVAVLGLVLLFTVYLNGRKEEIKYDGLAHSGSFNKPIKYLGVFAPIEDNGLSDLSKVEEFSKSINQDMDIVSFYLAWDKDLKTSFPEKQLLKVYHQKAIPMITWEPWTNTFNEEQNFKGHVLDSITSGYFDAFIGDFAKRMKNLDKPVFLRFAHEFDNPFYPWYDDREGAEVHFKKAWIHTWHIFKEHGADNVIWVYNPWKPDNVTSFFPDAPYVDWISINLLNYATHDQENYRSFQTLYSPYHDEIIKTGNFPVMLSEYGTYFDPGYQKLWLENAMDMILSNYKEIKAIIFFNSNVDNNMPDGTEGDSYLNWTIADVEHIDLNFKTKQMPLYLTKNKPRAESAPKKNTNLLANLSDIRGVNIKNSQKWKQDYHVKTRKHLESNFEKISNLGLNTIKYTSNQTYDYNVITISKEYNLKLSFGFWIPETINFMEDTLMASRLHDRILGLVKKYKDHENIISWHLQNDLFADGISQFHEPVRSYHLSAYVVWLQKLTSEIKKLDASRPVIIDYTLNGLNEKQAKRLFEDVLGLDGLGLIVKDDIYDDTNRLLENIRALDVPYVYSDISTTVLAKMSQESTNTNYFIRNWQDQHQIDKVTFDGVIDRKGRFKPDYFELGKYLGSFHHDVVPYSIRILKRLDLLGYPHKKSLYFAMHYDPIKGWERMEHNSNYKLEWALVKCDPYGNFLTINEVEGLVDYVLLDIPENYEEYHLRLTILKDNTVKSTMTSLNTPYYQ</sequence>
<feature type="transmembrane region" description="Helical" evidence="10">
    <location>
        <begin position="15"/>
        <end position="35"/>
    </location>
</feature>
<feature type="transmembrane region" description="Helical" evidence="10">
    <location>
        <begin position="274"/>
        <end position="293"/>
    </location>
</feature>
<keyword evidence="7 10" id="KW-0472">Membrane</keyword>
<feature type="transmembrane region" description="Helical" evidence="10">
    <location>
        <begin position="437"/>
        <end position="459"/>
    </location>
</feature>
<evidence type="ECO:0000313" key="12">
    <source>
        <dbReference type="EMBL" id="RXJ45846.1"/>
    </source>
</evidence>